<name>A0A059C0W8_EUCGR</name>
<dbReference type="AlphaFoldDB" id="A0A059C0W8"/>
<sequence length="101" mass="11336">MLRLRRDQPETRHLPCAVDHLIIVGIDYADTKAGKPHVLGQAVDNVDKIGIAFGLLHYFSDAREGRGLEDCGRVYFVAHHVEAKGINRTPVRHLKSLSNLR</sequence>
<evidence type="ECO:0000313" key="1">
    <source>
        <dbReference type="EMBL" id="KCW71560.1"/>
    </source>
</evidence>
<proteinExistence type="predicted"/>
<reference evidence="1" key="1">
    <citation type="submission" date="2013-07" db="EMBL/GenBank/DDBJ databases">
        <title>The genome of Eucalyptus grandis.</title>
        <authorList>
            <person name="Schmutz J."/>
            <person name="Hayes R."/>
            <person name="Myburg A."/>
            <person name="Tuskan G."/>
            <person name="Grattapaglia D."/>
            <person name="Rokhsar D.S."/>
        </authorList>
    </citation>
    <scope>NUCLEOTIDE SEQUENCE</scope>
    <source>
        <tissue evidence="1">Leaf extractions</tissue>
    </source>
</reference>
<dbReference type="EMBL" id="KK198757">
    <property type="protein sequence ID" value="KCW71560.1"/>
    <property type="molecule type" value="Genomic_DNA"/>
</dbReference>
<organism evidence="1">
    <name type="scientific">Eucalyptus grandis</name>
    <name type="common">Flooded gum</name>
    <dbReference type="NCBI Taxonomy" id="71139"/>
    <lineage>
        <taxon>Eukaryota</taxon>
        <taxon>Viridiplantae</taxon>
        <taxon>Streptophyta</taxon>
        <taxon>Embryophyta</taxon>
        <taxon>Tracheophyta</taxon>
        <taxon>Spermatophyta</taxon>
        <taxon>Magnoliopsida</taxon>
        <taxon>eudicotyledons</taxon>
        <taxon>Gunneridae</taxon>
        <taxon>Pentapetalae</taxon>
        <taxon>rosids</taxon>
        <taxon>malvids</taxon>
        <taxon>Myrtales</taxon>
        <taxon>Myrtaceae</taxon>
        <taxon>Myrtoideae</taxon>
        <taxon>Eucalypteae</taxon>
        <taxon>Eucalyptus</taxon>
    </lineage>
</organism>
<protein>
    <submittedName>
        <fullName evidence="1">Uncharacterized protein</fullName>
    </submittedName>
</protein>
<dbReference type="Gramene" id="KCW71560">
    <property type="protein sequence ID" value="KCW71560"/>
    <property type="gene ID" value="EUGRSUZ_E00100"/>
</dbReference>
<gene>
    <name evidence="1" type="ORF">EUGRSUZ_E00100</name>
</gene>
<accession>A0A059C0W8</accession>
<dbReference type="InParanoid" id="A0A059C0W8"/>